<feature type="binding site" evidence="2">
    <location>
        <position position="144"/>
    </location>
    <ligand>
        <name>ATP</name>
        <dbReference type="ChEBI" id="CHEBI:30616"/>
    </ligand>
</feature>
<evidence type="ECO:0000259" key="4">
    <source>
        <dbReference type="Pfam" id="PF02769"/>
    </source>
</evidence>
<feature type="binding site" evidence="2">
    <location>
        <position position="73"/>
    </location>
    <ligand>
        <name>Mg(2+)</name>
        <dbReference type="ChEBI" id="CHEBI:18420"/>
        <label>2</label>
    </ligand>
</feature>
<evidence type="ECO:0000313" key="5">
    <source>
        <dbReference type="EMBL" id="WNC69544.1"/>
    </source>
</evidence>
<dbReference type="InterPro" id="IPR016188">
    <property type="entry name" value="PurM-like_N"/>
</dbReference>
<feature type="binding site" evidence="2">
    <location>
        <position position="315"/>
    </location>
    <ligand>
        <name>substrate</name>
    </ligand>
</feature>
<comment type="caution">
    <text evidence="2">Lacks conserved residue(s) required for the propagation of feature annotation.</text>
</comment>
<organism evidence="5 6">
    <name type="scientific">Thalassotalea nanhaiensis</name>
    <dbReference type="NCBI Taxonomy" id="3065648"/>
    <lineage>
        <taxon>Bacteria</taxon>
        <taxon>Pseudomonadati</taxon>
        <taxon>Pseudomonadota</taxon>
        <taxon>Gammaproteobacteria</taxon>
        <taxon>Alteromonadales</taxon>
        <taxon>Colwelliaceae</taxon>
        <taxon>Thalassotalea</taxon>
    </lineage>
</organism>
<evidence type="ECO:0000259" key="3">
    <source>
        <dbReference type="Pfam" id="PF00586"/>
    </source>
</evidence>
<keyword evidence="2" id="KW-0067">ATP-binding</keyword>
<feature type="binding site" evidence="2">
    <location>
        <position position="44"/>
    </location>
    <ligand>
        <name>Mg(2+)</name>
        <dbReference type="ChEBI" id="CHEBI:18420"/>
        <label>1</label>
    </ligand>
</feature>
<comment type="function">
    <text evidence="2">Catalyzes the ATP-dependent phosphorylation of thiamine-monophosphate (TMP) to form thiamine-pyrophosphate (TPP), the active form of vitamin B1.</text>
</comment>
<feature type="binding site" evidence="2">
    <location>
        <position position="212"/>
    </location>
    <ligand>
        <name>Mg(2+)</name>
        <dbReference type="ChEBI" id="CHEBI:18420"/>
        <label>5</label>
    </ligand>
</feature>
<sequence length="322" mass="34610">MKEFELIKEFFTAQPVSRKDVAMGIGDDCALIRANDNKLIAVTTDTLVAGVHFPLDTPARAIGHKAVAVNLSDIAAMGAEPAWISVAITLPEVDEDWLREFTAGMFELTEYFNVQLIGGDTTQGPLSITITAQGLVPEDKALCRNGAQNGDYLFVTGNFGDAGLALAAIKGHIHLNDVDLAKVKAKLDYPQPQVLVGQMIREFATSAIDVSDGLLADLGHICRASTLGVTINVDDIPLSKALTDNLSVEDAINMALTSGDDYQLIFSVPATNKVGIETAMAHANVEFNCIGQLNTSEEIILTYKNEPFTVKKVGFEHFSEKA</sequence>
<dbReference type="Gene3D" id="3.30.1330.10">
    <property type="entry name" value="PurM-like, N-terminal domain"/>
    <property type="match status" value="1"/>
</dbReference>
<feature type="binding site" evidence="2">
    <location>
        <position position="211"/>
    </location>
    <ligand>
        <name>ATP</name>
        <dbReference type="ChEBI" id="CHEBI:30616"/>
    </ligand>
</feature>
<feature type="binding site" evidence="2">
    <location>
        <begin position="119"/>
        <end position="120"/>
    </location>
    <ligand>
        <name>ATP</name>
        <dbReference type="ChEBI" id="CHEBI:30616"/>
    </ligand>
</feature>
<dbReference type="Proteomes" id="UP001248581">
    <property type="component" value="Chromosome"/>
</dbReference>
<comment type="similarity">
    <text evidence="2">Belongs to the thiamine-monophosphate kinase family.</text>
</comment>
<dbReference type="Gene3D" id="3.90.650.10">
    <property type="entry name" value="PurM-like C-terminal domain"/>
    <property type="match status" value="1"/>
</dbReference>
<dbReference type="CDD" id="cd02194">
    <property type="entry name" value="ThiL"/>
    <property type="match status" value="1"/>
</dbReference>
<feature type="binding site" evidence="2">
    <location>
        <position position="28"/>
    </location>
    <ligand>
        <name>Mg(2+)</name>
        <dbReference type="ChEBI" id="CHEBI:18420"/>
        <label>3</label>
    </ligand>
</feature>
<feature type="domain" description="PurM-like C-terminal" evidence="4">
    <location>
        <begin position="149"/>
        <end position="303"/>
    </location>
</feature>
<feature type="binding site" evidence="2">
    <location>
        <position position="73"/>
    </location>
    <ligand>
        <name>Mg(2+)</name>
        <dbReference type="ChEBI" id="CHEBI:18420"/>
        <label>4</label>
    </ligand>
</feature>
<feature type="binding site" evidence="2">
    <location>
        <position position="52"/>
    </location>
    <ligand>
        <name>substrate</name>
    </ligand>
</feature>
<evidence type="ECO:0000313" key="6">
    <source>
        <dbReference type="Proteomes" id="UP001248581"/>
    </source>
</evidence>
<dbReference type="PANTHER" id="PTHR30270">
    <property type="entry name" value="THIAMINE-MONOPHOSPHATE KINASE"/>
    <property type="match status" value="1"/>
</dbReference>
<dbReference type="InterPro" id="IPR006283">
    <property type="entry name" value="ThiL-like"/>
</dbReference>
<dbReference type="GO" id="GO:0009030">
    <property type="term" value="F:thiamine-phosphate kinase activity"/>
    <property type="evidence" value="ECO:0007669"/>
    <property type="project" value="UniProtKB-EC"/>
</dbReference>
<comment type="miscellaneous">
    <text evidence="2">Reaction mechanism of ThiL seems to utilize a direct, inline transfer of the gamma-phosphate of ATP to TMP rather than a phosphorylated enzyme intermediate.</text>
</comment>
<feature type="binding site" evidence="2">
    <location>
        <position position="209"/>
    </location>
    <ligand>
        <name>Mg(2+)</name>
        <dbReference type="ChEBI" id="CHEBI:18420"/>
        <label>3</label>
    </ligand>
</feature>
<protein>
    <recommendedName>
        <fullName evidence="2">Thiamine-monophosphate kinase</fullName>
        <shortName evidence="2">TMP kinase</shortName>
        <shortName evidence="2">Thiamine-phosphate kinase</shortName>
        <ecNumber evidence="2">2.7.4.16</ecNumber>
    </recommendedName>
</protein>
<feature type="binding site" evidence="2">
    <location>
        <position position="43"/>
    </location>
    <ligand>
        <name>Mg(2+)</name>
        <dbReference type="ChEBI" id="CHEBI:18420"/>
        <label>4</label>
    </ligand>
</feature>
<feature type="binding site" evidence="2">
    <location>
        <position position="45"/>
    </location>
    <ligand>
        <name>Mg(2+)</name>
        <dbReference type="ChEBI" id="CHEBI:18420"/>
        <label>1</label>
    </ligand>
</feature>
<comment type="pathway">
    <text evidence="2">Cofactor biosynthesis; thiamine diphosphate biosynthesis; thiamine diphosphate from thiamine phosphate: step 1/1.</text>
</comment>
<gene>
    <name evidence="2 5" type="primary">thiL</name>
    <name evidence="5" type="ORF">RI845_05195</name>
</gene>
<keyword evidence="2" id="KW-0547">Nucleotide-binding</keyword>
<reference evidence="6" key="1">
    <citation type="submission" date="2023-09" db="EMBL/GenBank/DDBJ databases">
        <authorList>
            <person name="Li S."/>
            <person name="Li X."/>
            <person name="Zhang C."/>
            <person name="Zhao Z."/>
        </authorList>
    </citation>
    <scope>NUCLEOTIDE SEQUENCE [LARGE SCALE GENOMIC DNA]</scope>
    <source>
        <strain evidence="6">SQ345</strain>
    </source>
</reference>
<dbReference type="EMBL" id="CP134146">
    <property type="protein sequence ID" value="WNC69544.1"/>
    <property type="molecule type" value="Genomic_DNA"/>
</dbReference>
<feature type="binding site" evidence="2">
    <location>
        <position position="45"/>
    </location>
    <ligand>
        <name>Mg(2+)</name>
        <dbReference type="ChEBI" id="CHEBI:18420"/>
        <label>2</label>
    </ligand>
</feature>
<keyword evidence="6" id="KW-1185">Reference proteome</keyword>
<name>A0ABY9TP89_9GAMM</name>
<accession>A0ABY9TP89</accession>
<dbReference type="SUPFAM" id="SSF55326">
    <property type="entry name" value="PurM N-terminal domain-like"/>
    <property type="match status" value="1"/>
</dbReference>
<dbReference type="InterPro" id="IPR010918">
    <property type="entry name" value="PurM-like_C_dom"/>
</dbReference>
<evidence type="ECO:0000256" key="2">
    <source>
        <dbReference type="HAMAP-Rule" id="MF_02128"/>
    </source>
</evidence>
<feature type="domain" description="PurM-like N-terminal" evidence="3">
    <location>
        <begin position="26"/>
        <end position="136"/>
    </location>
</feature>
<keyword evidence="2" id="KW-0479">Metal-binding</keyword>
<dbReference type="EC" id="2.7.4.16" evidence="2"/>
<dbReference type="NCBIfam" id="TIGR01379">
    <property type="entry name" value="thiL"/>
    <property type="match status" value="1"/>
</dbReference>
<dbReference type="PANTHER" id="PTHR30270:SF0">
    <property type="entry name" value="THIAMINE-MONOPHOSPHATE KINASE"/>
    <property type="match status" value="1"/>
</dbReference>
<evidence type="ECO:0000256" key="1">
    <source>
        <dbReference type="ARBA" id="ARBA00022977"/>
    </source>
</evidence>
<dbReference type="RefSeq" id="WP_348388686.1">
    <property type="nucleotide sequence ID" value="NZ_CP134146.1"/>
</dbReference>
<keyword evidence="2 5" id="KW-0418">Kinase</keyword>
<feature type="binding site" evidence="2">
    <location>
        <position position="260"/>
    </location>
    <ligand>
        <name>substrate</name>
    </ligand>
</feature>
<keyword evidence="2" id="KW-0460">Magnesium</keyword>
<keyword evidence="1 2" id="KW-0784">Thiamine biosynthesis</keyword>
<dbReference type="Pfam" id="PF02769">
    <property type="entry name" value="AIRS_C"/>
    <property type="match status" value="1"/>
</dbReference>
<comment type="catalytic activity">
    <reaction evidence="2">
        <text>thiamine phosphate + ATP = thiamine diphosphate + ADP</text>
        <dbReference type="Rhea" id="RHEA:15913"/>
        <dbReference type="ChEBI" id="CHEBI:30616"/>
        <dbReference type="ChEBI" id="CHEBI:37575"/>
        <dbReference type="ChEBI" id="CHEBI:58937"/>
        <dbReference type="ChEBI" id="CHEBI:456216"/>
        <dbReference type="EC" id="2.7.4.16"/>
    </reaction>
</comment>
<dbReference type="SUPFAM" id="SSF56042">
    <property type="entry name" value="PurM C-terminal domain-like"/>
    <property type="match status" value="1"/>
</dbReference>
<feature type="binding site" evidence="2">
    <location>
        <position position="120"/>
    </location>
    <ligand>
        <name>Mg(2+)</name>
        <dbReference type="ChEBI" id="CHEBI:18420"/>
        <label>1</label>
    </ligand>
</feature>
<dbReference type="InterPro" id="IPR036676">
    <property type="entry name" value="PurM-like_C_sf"/>
</dbReference>
<keyword evidence="2 5" id="KW-0808">Transferase</keyword>
<dbReference type="Pfam" id="PF00586">
    <property type="entry name" value="AIRS"/>
    <property type="match status" value="1"/>
</dbReference>
<dbReference type="InterPro" id="IPR036921">
    <property type="entry name" value="PurM-like_N_sf"/>
</dbReference>
<proteinExistence type="inferred from homology"/>
<feature type="binding site" evidence="2">
    <location>
        <position position="73"/>
    </location>
    <ligand>
        <name>Mg(2+)</name>
        <dbReference type="ChEBI" id="CHEBI:18420"/>
        <label>3</label>
    </ligand>
</feature>
<feature type="binding site" evidence="2">
    <location>
        <position position="28"/>
    </location>
    <ligand>
        <name>Mg(2+)</name>
        <dbReference type="ChEBI" id="CHEBI:18420"/>
        <label>4</label>
    </ligand>
</feature>
<dbReference type="PIRSF" id="PIRSF005303">
    <property type="entry name" value="Thiam_monoph_kin"/>
    <property type="match status" value="1"/>
</dbReference>
<dbReference type="HAMAP" id="MF_02128">
    <property type="entry name" value="TMP_kinase"/>
    <property type="match status" value="1"/>
</dbReference>